<feature type="compositionally biased region" description="Pro residues" evidence="1">
    <location>
        <begin position="53"/>
        <end position="64"/>
    </location>
</feature>
<evidence type="ECO:0000313" key="2">
    <source>
        <dbReference type="EMBL" id="KAF9583463.1"/>
    </source>
</evidence>
<gene>
    <name evidence="2" type="ORF">BGW38_009413</name>
</gene>
<evidence type="ECO:0000256" key="1">
    <source>
        <dbReference type="SAM" id="MobiDB-lite"/>
    </source>
</evidence>
<proteinExistence type="predicted"/>
<feature type="compositionally biased region" description="Polar residues" evidence="1">
    <location>
        <begin position="241"/>
        <end position="258"/>
    </location>
</feature>
<evidence type="ECO:0000313" key="3">
    <source>
        <dbReference type="Proteomes" id="UP000780801"/>
    </source>
</evidence>
<dbReference type="EMBL" id="JAABOA010000691">
    <property type="protein sequence ID" value="KAF9583463.1"/>
    <property type="molecule type" value="Genomic_DNA"/>
</dbReference>
<feature type="compositionally biased region" description="Low complexity" evidence="1">
    <location>
        <begin position="15"/>
        <end position="26"/>
    </location>
</feature>
<dbReference type="AlphaFoldDB" id="A0A9P6KFY6"/>
<name>A0A9P6KFY6_9FUNG</name>
<feature type="compositionally biased region" description="Polar residues" evidence="1">
    <location>
        <begin position="364"/>
        <end position="390"/>
    </location>
</feature>
<feature type="region of interest" description="Disordered" evidence="1">
    <location>
        <begin position="1"/>
        <end position="217"/>
    </location>
</feature>
<organism evidence="2 3">
    <name type="scientific">Lunasporangiospora selenospora</name>
    <dbReference type="NCBI Taxonomy" id="979761"/>
    <lineage>
        <taxon>Eukaryota</taxon>
        <taxon>Fungi</taxon>
        <taxon>Fungi incertae sedis</taxon>
        <taxon>Mucoromycota</taxon>
        <taxon>Mortierellomycotina</taxon>
        <taxon>Mortierellomycetes</taxon>
        <taxon>Mortierellales</taxon>
        <taxon>Mortierellaceae</taxon>
        <taxon>Lunasporangiospora</taxon>
    </lineage>
</organism>
<feature type="compositionally biased region" description="Basic and acidic residues" evidence="1">
    <location>
        <begin position="195"/>
        <end position="217"/>
    </location>
</feature>
<dbReference type="Proteomes" id="UP000780801">
    <property type="component" value="Unassembled WGS sequence"/>
</dbReference>
<comment type="caution">
    <text evidence="2">The sequence shown here is derived from an EMBL/GenBank/DDBJ whole genome shotgun (WGS) entry which is preliminary data.</text>
</comment>
<protein>
    <submittedName>
        <fullName evidence="2">Uncharacterized protein</fullName>
    </submittedName>
</protein>
<sequence>MSISASARPTSPIPTKKSNSRLSSRTTRSKSDSSSFHEAVDPRSQPPAVEKLPTPPSRIVPPTLPSFGASSAAEDPIILSPPPAIVKTSLLPPPRQSWNRAPKSSRGGNHSGQIPIAAIDTKLANEVVAGSSPSSSDPTGAGPAPGSNSAGGPLTSSSSIANLSFSSSSSSPRATSPDFLARDLPQSPMSYSAKELSRTSRDRARSPRLEASYHQRSVDNLSAAYFSGSNGFYSPKRMDLGQSSPSSNQYTLSSTMQHGNKLGITVPSSLMSSSPPSPLVKNPSGGVGHHHSSHSIAMDGSKSRNRDSTYSIEPHYSCYDSSRRVMVGGSSGDTNSGRSSSLTTERTKHLLDDDPWTQALVNRAQAQSMRSTGNAQYGSRTEGDQASNGGDSDRSGRPAVARTASE</sequence>
<feature type="region of interest" description="Disordered" evidence="1">
    <location>
        <begin position="237"/>
        <end position="406"/>
    </location>
</feature>
<feature type="compositionally biased region" description="Low complexity" evidence="1">
    <location>
        <begin position="324"/>
        <end position="341"/>
    </location>
</feature>
<feature type="compositionally biased region" description="Low complexity" evidence="1">
    <location>
        <begin position="140"/>
        <end position="171"/>
    </location>
</feature>
<accession>A0A9P6KFY6</accession>
<keyword evidence="3" id="KW-1185">Reference proteome</keyword>
<reference evidence="2" key="1">
    <citation type="journal article" date="2020" name="Fungal Divers.">
        <title>Resolving the Mortierellaceae phylogeny through synthesis of multi-gene phylogenetics and phylogenomics.</title>
        <authorList>
            <person name="Vandepol N."/>
            <person name="Liber J."/>
            <person name="Desiro A."/>
            <person name="Na H."/>
            <person name="Kennedy M."/>
            <person name="Barry K."/>
            <person name="Grigoriev I.V."/>
            <person name="Miller A.N."/>
            <person name="O'Donnell K."/>
            <person name="Stajich J.E."/>
            <person name="Bonito G."/>
        </authorList>
    </citation>
    <scope>NUCLEOTIDE SEQUENCE</scope>
    <source>
        <strain evidence="2">KOD1015</strain>
    </source>
</reference>